<dbReference type="PANTHER" id="PTHR10472:SF5">
    <property type="entry name" value="D-AMINOACYL-TRNA DEACYLASE 1"/>
    <property type="match status" value="1"/>
</dbReference>
<comment type="domain">
    <text evidence="3">A Gly-cisPro motif from one monomer fits into the active site of the other monomer to allow specific chiral rejection of L-amino acids.</text>
</comment>
<evidence type="ECO:0000313" key="4">
    <source>
        <dbReference type="EMBL" id="MBC8519734.1"/>
    </source>
</evidence>
<dbReference type="EC" id="3.1.1.96" evidence="3"/>
<comment type="catalytic activity">
    <reaction evidence="3">
        <text>a D-aminoacyl-tRNA + H2O = a tRNA + a D-alpha-amino acid + H(+)</text>
        <dbReference type="Rhea" id="RHEA:13953"/>
        <dbReference type="Rhea" id="RHEA-COMP:10123"/>
        <dbReference type="Rhea" id="RHEA-COMP:10124"/>
        <dbReference type="ChEBI" id="CHEBI:15377"/>
        <dbReference type="ChEBI" id="CHEBI:15378"/>
        <dbReference type="ChEBI" id="CHEBI:59871"/>
        <dbReference type="ChEBI" id="CHEBI:78442"/>
        <dbReference type="ChEBI" id="CHEBI:79333"/>
        <dbReference type="EC" id="3.1.1.96"/>
    </reaction>
</comment>
<dbReference type="EC" id="3.1.1.-" evidence="3"/>
<keyword evidence="3" id="KW-0820">tRNA-binding</keyword>
<comment type="subunit">
    <text evidence="3">Homodimer.</text>
</comment>
<dbReference type="Proteomes" id="UP000654401">
    <property type="component" value="Unassembled WGS sequence"/>
</dbReference>
<dbReference type="AlphaFoldDB" id="A0A8J6TND3"/>
<comment type="subcellular location">
    <subcellularLocation>
        <location evidence="3">Cytoplasm</location>
    </subcellularLocation>
</comment>
<evidence type="ECO:0000256" key="2">
    <source>
        <dbReference type="ARBA" id="ARBA00022801"/>
    </source>
</evidence>
<name>A0A8J6TND3_9GAMM</name>
<gene>
    <name evidence="3" type="primary">dtd</name>
    <name evidence="4" type="ORF">H8D24_04920</name>
</gene>
<evidence type="ECO:0000256" key="1">
    <source>
        <dbReference type="ARBA" id="ARBA00009673"/>
    </source>
</evidence>
<comment type="caution">
    <text evidence="4">The sequence shown here is derived from an EMBL/GenBank/DDBJ whole genome shotgun (WGS) entry which is preliminary data.</text>
</comment>
<dbReference type="SUPFAM" id="SSF69500">
    <property type="entry name" value="DTD-like"/>
    <property type="match status" value="1"/>
</dbReference>
<feature type="short sequence motif" description="Gly-cisPro motif, important for rejection of L-amino acids" evidence="3">
    <location>
        <begin position="137"/>
        <end position="138"/>
    </location>
</feature>
<dbReference type="GO" id="GO:0000049">
    <property type="term" value="F:tRNA binding"/>
    <property type="evidence" value="ECO:0007669"/>
    <property type="project" value="UniProtKB-UniRule"/>
</dbReference>
<dbReference type="Pfam" id="PF02580">
    <property type="entry name" value="Tyr_Deacylase"/>
    <property type="match status" value="1"/>
</dbReference>
<dbReference type="GO" id="GO:0005737">
    <property type="term" value="C:cytoplasm"/>
    <property type="evidence" value="ECO:0007669"/>
    <property type="project" value="UniProtKB-SubCell"/>
</dbReference>
<evidence type="ECO:0000313" key="5">
    <source>
        <dbReference type="Proteomes" id="UP000654401"/>
    </source>
</evidence>
<dbReference type="NCBIfam" id="TIGR00256">
    <property type="entry name" value="D-aminoacyl-tRNA deacylase"/>
    <property type="match status" value="1"/>
</dbReference>
<comment type="function">
    <text evidence="3">An aminoacyl-tRNA editing enzyme that deacylates mischarged D-aminoacyl-tRNAs. Also deacylates mischarged glycyl-tRNA(Ala), protecting cells against glycine mischarging by AlaRS. Acts via tRNA-based rather than protein-based catalysis; rejects L-amino acids rather than detecting D-amino acids in the active site. By recycling D-aminoacyl-tRNA to D-amino acids and free tRNA molecules, this enzyme counteracts the toxicity associated with the formation of D-aminoacyl-tRNA entities in vivo and helps enforce protein L-homochirality.</text>
</comment>
<dbReference type="GO" id="GO:0106026">
    <property type="term" value="F:Gly-tRNA(Ala) deacylase activity"/>
    <property type="evidence" value="ECO:0007669"/>
    <property type="project" value="UniProtKB-UniRule"/>
</dbReference>
<keyword evidence="3" id="KW-0694">RNA-binding</keyword>
<dbReference type="GO" id="GO:0043908">
    <property type="term" value="F:Ser(Gly)-tRNA(Ala) hydrolase activity"/>
    <property type="evidence" value="ECO:0007669"/>
    <property type="project" value="UniProtKB-UniRule"/>
</dbReference>
<dbReference type="InterPro" id="IPR023509">
    <property type="entry name" value="DTD-like_sf"/>
</dbReference>
<organism evidence="4 5">
    <name type="scientific">Candidatus Thiopontia autotrophica</name>
    <dbReference type="NCBI Taxonomy" id="2841688"/>
    <lineage>
        <taxon>Bacteria</taxon>
        <taxon>Pseudomonadati</taxon>
        <taxon>Pseudomonadota</taxon>
        <taxon>Gammaproteobacteria</taxon>
        <taxon>Candidatus Thiopontia</taxon>
    </lineage>
</organism>
<evidence type="ECO:0000256" key="3">
    <source>
        <dbReference type="HAMAP-Rule" id="MF_00518"/>
    </source>
</evidence>
<protein>
    <recommendedName>
        <fullName evidence="3">D-aminoacyl-tRNA deacylase</fullName>
        <shortName evidence="3">DTD</shortName>
        <ecNumber evidence="3">3.1.1.96</ecNumber>
    </recommendedName>
    <alternativeName>
        <fullName evidence="3">Gly-tRNA(Ala) deacylase</fullName>
        <ecNumber evidence="3">3.1.1.-</ecNumber>
    </alternativeName>
</protein>
<dbReference type="EMBL" id="JACNFK010000026">
    <property type="protein sequence ID" value="MBC8519734.1"/>
    <property type="molecule type" value="Genomic_DNA"/>
</dbReference>
<dbReference type="FunFam" id="3.50.80.10:FF:000001">
    <property type="entry name" value="D-aminoacyl-tRNA deacylase"/>
    <property type="match status" value="1"/>
</dbReference>
<dbReference type="InterPro" id="IPR003732">
    <property type="entry name" value="Daa-tRNA_deacyls_DTD"/>
</dbReference>
<sequence length="147" mass="15573">MIALLQRVSSASVSVEGKCIGGIGGGLLVLVGVEQNDSEIELNYLLRKILGYRIFSDSEGKMNLSLQQTGGGLLLVPQFTLAADTKNGMRPGFSAAAPPDMGKHLFQQLVTSAREQHPTVAQGEFGADMQVSLVNDGPVTFMLHSGK</sequence>
<keyword evidence="2 3" id="KW-0378">Hydrolase</keyword>
<accession>A0A8J6TND3</accession>
<dbReference type="GO" id="GO:0051500">
    <property type="term" value="F:D-tyrosyl-tRNA(Tyr) deacylase activity"/>
    <property type="evidence" value="ECO:0007669"/>
    <property type="project" value="TreeGrafter"/>
</dbReference>
<proteinExistence type="inferred from homology"/>
<comment type="catalytic activity">
    <reaction evidence="3">
        <text>glycyl-tRNA(Ala) + H2O = tRNA(Ala) + glycine + H(+)</text>
        <dbReference type="Rhea" id="RHEA:53744"/>
        <dbReference type="Rhea" id="RHEA-COMP:9657"/>
        <dbReference type="Rhea" id="RHEA-COMP:13640"/>
        <dbReference type="ChEBI" id="CHEBI:15377"/>
        <dbReference type="ChEBI" id="CHEBI:15378"/>
        <dbReference type="ChEBI" id="CHEBI:57305"/>
        <dbReference type="ChEBI" id="CHEBI:78442"/>
        <dbReference type="ChEBI" id="CHEBI:78522"/>
    </reaction>
</comment>
<reference evidence="4 5" key="1">
    <citation type="submission" date="2020-08" db="EMBL/GenBank/DDBJ databases">
        <title>Bridging the membrane lipid divide: bacteria of the FCB group superphylum have the potential to synthesize archaeal ether lipids.</title>
        <authorList>
            <person name="Villanueva L."/>
            <person name="Von Meijenfeldt F.A.B."/>
            <person name="Westbye A.B."/>
            <person name="Yadav S."/>
            <person name="Hopmans E.C."/>
            <person name="Dutilh B.E."/>
            <person name="Sinninghe Damste J.S."/>
        </authorList>
    </citation>
    <scope>NUCLEOTIDE SEQUENCE [LARGE SCALE GENOMIC DNA]</scope>
    <source>
        <strain evidence="4">NIOZ-UU100</strain>
    </source>
</reference>
<dbReference type="PANTHER" id="PTHR10472">
    <property type="entry name" value="D-TYROSYL-TRNA TYR DEACYLASE"/>
    <property type="match status" value="1"/>
</dbReference>
<dbReference type="GO" id="GO:0019478">
    <property type="term" value="P:D-amino acid catabolic process"/>
    <property type="evidence" value="ECO:0007669"/>
    <property type="project" value="UniProtKB-UniRule"/>
</dbReference>
<dbReference type="Gene3D" id="3.50.80.10">
    <property type="entry name" value="D-tyrosyl-tRNA(Tyr) deacylase"/>
    <property type="match status" value="1"/>
</dbReference>
<comment type="similarity">
    <text evidence="1 3">Belongs to the DTD family.</text>
</comment>
<keyword evidence="3" id="KW-0963">Cytoplasm</keyword>
<dbReference type="HAMAP" id="MF_00518">
    <property type="entry name" value="Deacylase_Dtd"/>
    <property type="match status" value="1"/>
</dbReference>